<evidence type="ECO:0000256" key="3">
    <source>
        <dbReference type="ARBA" id="ARBA00023125"/>
    </source>
</evidence>
<dbReference type="GO" id="GO:0016987">
    <property type="term" value="F:sigma factor activity"/>
    <property type="evidence" value="ECO:0007669"/>
    <property type="project" value="UniProtKB-KW"/>
</dbReference>
<keyword evidence="3" id="KW-0238">DNA-binding</keyword>
<evidence type="ECO:0000313" key="7">
    <source>
        <dbReference type="EMBL" id="AKV03134.1"/>
    </source>
</evidence>
<reference evidence="7 8" key="1">
    <citation type="submission" date="2015-08" db="EMBL/GenBank/DDBJ databases">
        <authorList>
            <person name="Babu N.S."/>
            <person name="Beckwith C.J."/>
            <person name="Beseler K.G."/>
            <person name="Brison A."/>
            <person name="Carone J.V."/>
            <person name="Caskin T.P."/>
            <person name="Diamond M."/>
            <person name="Durham M.E."/>
            <person name="Foxe J.M."/>
            <person name="Go M."/>
            <person name="Henderson B.A."/>
            <person name="Jones I.B."/>
            <person name="McGettigan J.A."/>
            <person name="Micheletti S.J."/>
            <person name="Nasrallah M.E."/>
            <person name="Ortiz D."/>
            <person name="Piller C.R."/>
            <person name="Privatt S.R."/>
            <person name="Schneider S.L."/>
            <person name="Sharp S."/>
            <person name="Smith T.C."/>
            <person name="Stanton J.D."/>
            <person name="Ullery H.E."/>
            <person name="Wilson R.J."/>
            <person name="Serrano M.G."/>
            <person name="Buck G."/>
            <person name="Lee V."/>
            <person name="Wang Y."/>
            <person name="Carvalho R."/>
            <person name="Voegtly L."/>
            <person name="Shi R."/>
            <person name="Duckworth R."/>
            <person name="Johnson A."/>
            <person name="Loviza R."/>
            <person name="Walstead R."/>
            <person name="Shah Z."/>
            <person name="Kiflezghi M."/>
            <person name="Wade K."/>
            <person name="Ball S.L."/>
            <person name="Bradley K.W."/>
            <person name="Asai D.J."/>
            <person name="Bowman C.A."/>
            <person name="Russell D.A."/>
            <person name="Pope W.H."/>
            <person name="Jacobs-Sera D."/>
            <person name="Hendrix R.W."/>
            <person name="Hatfull G.F."/>
        </authorList>
    </citation>
    <scope>NUCLEOTIDE SEQUENCE [LARGE SCALE GENOMIC DNA]</scope>
    <source>
        <strain evidence="7 8">DSM 27648</strain>
    </source>
</reference>
<keyword evidence="1" id="KW-0805">Transcription regulation</keyword>
<dbReference type="GO" id="GO:0003677">
    <property type="term" value="F:DNA binding"/>
    <property type="evidence" value="ECO:0007669"/>
    <property type="project" value="UniProtKB-KW"/>
</dbReference>
<dbReference type="Gene3D" id="1.10.10.10">
    <property type="entry name" value="Winged helix-like DNA-binding domain superfamily/Winged helix DNA-binding domain"/>
    <property type="match status" value="1"/>
</dbReference>
<dbReference type="GO" id="GO:0006352">
    <property type="term" value="P:DNA-templated transcription initiation"/>
    <property type="evidence" value="ECO:0007669"/>
    <property type="project" value="InterPro"/>
</dbReference>
<evidence type="ECO:0000256" key="4">
    <source>
        <dbReference type="ARBA" id="ARBA00023163"/>
    </source>
</evidence>
<dbReference type="KEGG" id="llu:AKJ09_09797"/>
<feature type="region of interest" description="Disordered" evidence="5">
    <location>
        <begin position="457"/>
        <end position="479"/>
    </location>
</feature>
<accession>A0A0K1QBK8</accession>
<dbReference type="Pfam" id="PF08281">
    <property type="entry name" value="Sigma70_r4_2"/>
    <property type="match status" value="1"/>
</dbReference>
<dbReference type="InterPro" id="IPR013249">
    <property type="entry name" value="RNA_pol_sigma70_r4_t2"/>
</dbReference>
<dbReference type="PANTHER" id="PTHR43133:SF8">
    <property type="entry name" value="RNA POLYMERASE SIGMA FACTOR HI_1459-RELATED"/>
    <property type="match status" value="1"/>
</dbReference>
<evidence type="ECO:0000256" key="1">
    <source>
        <dbReference type="ARBA" id="ARBA00023015"/>
    </source>
</evidence>
<dbReference type="InterPro" id="IPR039425">
    <property type="entry name" value="RNA_pol_sigma-70-like"/>
</dbReference>
<feature type="region of interest" description="Disordered" evidence="5">
    <location>
        <begin position="1"/>
        <end position="22"/>
    </location>
</feature>
<gene>
    <name evidence="7" type="ORF">AKJ09_09797</name>
</gene>
<dbReference type="CDD" id="cd06171">
    <property type="entry name" value="Sigma70_r4"/>
    <property type="match status" value="1"/>
</dbReference>
<dbReference type="OrthoDB" id="3747638at2"/>
<dbReference type="SUPFAM" id="SSF88659">
    <property type="entry name" value="Sigma3 and sigma4 domains of RNA polymerase sigma factors"/>
    <property type="match status" value="1"/>
</dbReference>
<dbReference type="RefSeq" id="WP_146653948.1">
    <property type="nucleotide sequence ID" value="NZ_CP012333.1"/>
</dbReference>
<sequence>MSTLRLPVHDAERRPNAPSGLTAADAGLGRFSRIVKTHRVFVWRMLRRFGVAHARVDEAVSHVFDVFSRKADAVIPGKERAFLVQVSAKVASEFRRSDTRRSRVEELARPARTTAPTPEELFADSQERAMLDDVLAQLDDAARDVFVLHELEGFSCPAIGEMLAIATGTASSRLRRGRKQFEEAAARLRQKLDAESSRTSTDSFVAMLVAAGIGDAPSKAPVGTSLTKLACGTSHAVAAPSVSIVPHAVALGVAPAKVLVTAASALAAGAIAVGASVLPPKLATASASPSDAVVATVATSARTPAVVPAALPGAAMRDEAANGTPPVIELEYPSVDVASLPSTTSHDVAVRVAKTAPIVEHRIEPASPVARPVQPPLSEEVLLVGRAMRLAKSEPSQALALLDEHGRRFPNPSLTDEATLARFEALLASDRRSDAEALAAFVFESRSATPLETRVRSALARKTASPDSAPVIDSNHDAP</sequence>
<dbReference type="STRING" id="1391654.AKJ09_09797"/>
<feature type="domain" description="RNA polymerase sigma factor 70 region 4 type 2" evidence="6">
    <location>
        <begin position="129"/>
        <end position="180"/>
    </location>
</feature>
<dbReference type="InterPro" id="IPR036388">
    <property type="entry name" value="WH-like_DNA-bd_sf"/>
</dbReference>
<dbReference type="EMBL" id="CP012333">
    <property type="protein sequence ID" value="AKV03134.1"/>
    <property type="molecule type" value="Genomic_DNA"/>
</dbReference>
<evidence type="ECO:0000256" key="2">
    <source>
        <dbReference type="ARBA" id="ARBA00023082"/>
    </source>
</evidence>
<dbReference type="Proteomes" id="UP000064967">
    <property type="component" value="Chromosome"/>
</dbReference>
<protein>
    <submittedName>
        <fullName evidence="7">RNA polymerase sigma factor RpoE</fullName>
    </submittedName>
</protein>
<dbReference type="PANTHER" id="PTHR43133">
    <property type="entry name" value="RNA POLYMERASE ECF-TYPE SIGMA FACTO"/>
    <property type="match status" value="1"/>
</dbReference>
<evidence type="ECO:0000256" key="5">
    <source>
        <dbReference type="SAM" id="MobiDB-lite"/>
    </source>
</evidence>
<organism evidence="7 8">
    <name type="scientific">Labilithrix luteola</name>
    <dbReference type="NCBI Taxonomy" id="1391654"/>
    <lineage>
        <taxon>Bacteria</taxon>
        <taxon>Pseudomonadati</taxon>
        <taxon>Myxococcota</taxon>
        <taxon>Polyangia</taxon>
        <taxon>Polyangiales</taxon>
        <taxon>Labilitrichaceae</taxon>
        <taxon>Labilithrix</taxon>
    </lineage>
</organism>
<keyword evidence="8" id="KW-1185">Reference proteome</keyword>
<dbReference type="AlphaFoldDB" id="A0A0K1QBK8"/>
<keyword evidence="4" id="KW-0804">Transcription</keyword>
<proteinExistence type="predicted"/>
<keyword evidence="2" id="KW-0731">Sigma factor</keyword>
<evidence type="ECO:0000313" key="8">
    <source>
        <dbReference type="Proteomes" id="UP000064967"/>
    </source>
</evidence>
<evidence type="ECO:0000259" key="6">
    <source>
        <dbReference type="Pfam" id="PF08281"/>
    </source>
</evidence>
<name>A0A0K1QBK8_9BACT</name>
<dbReference type="InterPro" id="IPR013324">
    <property type="entry name" value="RNA_pol_sigma_r3/r4-like"/>
</dbReference>